<evidence type="ECO:0008006" key="3">
    <source>
        <dbReference type="Google" id="ProtNLM"/>
    </source>
</evidence>
<dbReference type="OrthoDB" id="6027776at2"/>
<dbReference type="RefSeq" id="WP_097120559.1">
    <property type="nucleotide sequence ID" value="NZ_OCND01000001.1"/>
</dbReference>
<sequence>MPSAKSLLRVLLIFVLCAEGVLGAWASTRMAVGAIAHAEASAAAGQGNIEDCEDGSAADRQQNDGRTAHQGCDCGAQAFCGCSCMLTFYPPGGSVLFSAQHALASVYLGTLRTHSVRNEISPVFRPPIA</sequence>
<organism evidence="1 2">
    <name type="scientific">Pseudoxanthomonas wuyuanensis</name>
    <dbReference type="NCBI Taxonomy" id="1073196"/>
    <lineage>
        <taxon>Bacteria</taxon>
        <taxon>Pseudomonadati</taxon>
        <taxon>Pseudomonadota</taxon>
        <taxon>Gammaproteobacteria</taxon>
        <taxon>Lysobacterales</taxon>
        <taxon>Lysobacteraceae</taxon>
        <taxon>Pseudoxanthomonas</taxon>
    </lineage>
</organism>
<evidence type="ECO:0000313" key="1">
    <source>
        <dbReference type="EMBL" id="SOD51694.1"/>
    </source>
</evidence>
<evidence type="ECO:0000313" key="2">
    <source>
        <dbReference type="Proteomes" id="UP000219374"/>
    </source>
</evidence>
<dbReference type="NCBIfam" id="NF033807">
    <property type="entry name" value="CopL_fam"/>
    <property type="match status" value="1"/>
</dbReference>
<name>A0A286CZ96_9GAMM</name>
<gene>
    <name evidence="1" type="ORF">SAMN06296416_101820</name>
</gene>
<dbReference type="AlphaFoldDB" id="A0A286CZ96"/>
<protein>
    <recommendedName>
        <fullName evidence="3">CopL family metal-binding regulatory protein</fullName>
    </recommendedName>
</protein>
<dbReference type="InterPro" id="IPR048034">
    <property type="entry name" value="CopL-like"/>
</dbReference>
<keyword evidence="2" id="KW-1185">Reference proteome</keyword>
<reference evidence="1 2" key="1">
    <citation type="submission" date="2017-09" db="EMBL/GenBank/DDBJ databases">
        <authorList>
            <person name="Ehlers B."/>
            <person name="Leendertz F.H."/>
        </authorList>
    </citation>
    <scope>NUCLEOTIDE SEQUENCE [LARGE SCALE GENOMIC DNA]</scope>
    <source>
        <strain evidence="1 2">CGMCC 1.10978</strain>
    </source>
</reference>
<proteinExistence type="predicted"/>
<dbReference type="Proteomes" id="UP000219374">
    <property type="component" value="Unassembled WGS sequence"/>
</dbReference>
<accession>A0A286CZ96</accession>
<dbReference type="EMBL" id="OCND01000001">
    <property type="protein sequence ID" value="SOD51694.1"/>
    <property type="molecule type" value="Genomic_DNA"/>
</dbReference>